<dbReference type="EMBL" id="MJMI01000073">
    <property type="protein sequence ID" value="OLQ94589.1"/>
    <property type="molecule type" value="Genomic_DNA"/>
</dbReference>
<organism evidence="5 6">
    <name type="scientific">Vibrio ponticus</name>
    <dbReference type="NCBI Taxonomy" id="265668"/>
    <lineage>
        <taxon>Bacteria</taxon>
        <taxon>Pseudomonadati</taxon>
        <taxon>Pseudomonadota</taxon>
        <taxon>Gammaproteobacteria</taxon>
        <taxon>Vibrionales</taxon>
        <taxon>Vibrionaceae</taxon>
        <taxon>Vibrio</taxon>
    </lineage>
</organism>
<proteinExistence type="predicted"/>
<keyword evidence="3" id="KW-0472">Membrane</keyword>
<protein>
    <recommendedName>
        <fullName evidence="4">OmpR/PhoB-type domain-containing protein</fullName>
    </recommendedName>
</protein>
<feature type="transmembrane region" description="Helical" evidence="3">
    <location>
        <begin position="141"/>
        <end position="162"/>
    </location>
</feature>
<dbReference type="InterPro" id="IPR036388">
    <property type="entry name" value="WH-like_DNA-bd_sf"/>
</dbReference>
<gene>
    <name evidence="5" type="ORF">BIY21_08275</name>
</gene>
<evidence type="ECO:0000256" key="1">
    <source>
        <dbReference type="ARBA" id="ARBA00023125"/>
    </source>
</evidence>
<accession>A0ABX3FNI4</accession>
<dbReference type="SUPFAM" id="SSF46894">
    <property type="entry name" value="C-terminal effector domain of the bipartite response regulators"/>
    <property type="match status" value="1"/>
</dbReference>
<keyword evidence="3" id="KW-0812">Transmembrane</keyword>
<evidence type="ECO:0000259" key="4">
    <source>
        <dbReference type="PROSITE" id="PS51755"/>
    </source>
</evidence>
<evidence type="ECO:0000256" key="2">
    <source>
        <dbReference type="PROSITE-ProRule" id="PRU01091"/>
    </source>
</evidence>
<dbReference type="SMART" id="SM00862">
    <property type="entry name" value="Trans_reg_C"/>
    <property type="match status" value="1"/>
</dbReference>
<dbReference type="Gene3D" id="1.10.10.10">
    <property type="entry name" value="Winged helix-like DNA-binding domain superfamily/Winged helix DNA-binding domain"/>
    <property type="match status" value="1"/>
</dbReference>
<keyword evidence="6" id="KW-1185">Reference proteome</keyword>
<dbReference type="RefSeq" id="WP_075648291.1">
    <property type="nucleotide sequence ID" value="NZ_AP019658.1"/>
</dbReference>
<evidence type="ECO:0000313" key="5">
    <source>
        <dbReference type="EMBL" id="OLQ94589.1"/>
    </source>
</evidence>
<evidence type="ECO:0000313" key="6">
    <source>
        <dbReference type="Proteomes" id="UP000186206"/>
    </source>
</evidence>
<sequence length="215" mass="24374">MNNNNSLVLGNYIWDRTTHHLQPLSSNDATEEQGSVRLTNKQIALLSCLVNACPNPLTHTEIVKQVWGNEYISPESLPQLINRTRKTIGDTEKTILKNILNVGYTIDVQVNAPKTPELENQKEIKESLPPSERSGTNFKTLVKLIIVVLMVVITSFNLLNFYDAYTSKRDFINTRFWAPYPLLKVNTEGGATTIKLDDGECKYEKDSQTMDCRQI</sequence>
<dbReference type="PROSITE" id="PS51755">
    <property type="entry name" value="OMPR_PHOB"/>
    <property type="match status" value="1"/>
</dbReference>
<keyword evidence="1 2" id="KW-0238">DNA-binding</keyword>
<dbReference type="Proteomes" id="UP000186206">
    <property type="component" value="Unassembled WGS sequence"/>
</dbReference>
<dbReference type="InterPro" id="IPR001867">
    <property type="entry name" value="OmpR/PhoB-type_DNA-bd"/>
</dbReference>
<feature type="domain" description="OmpR/PhoB-type" evidence="4">
    <location>
        <begin position="4"/>
        <end position="108"/>
    </location>
</feature>
<reference evidence="5 6" key="1">
    <citation type="submission" date="2016-09" db="EMBL/GenBank/DDBJ databases">
        <title>Genomic Taxonomy of the Vibrionaceae.</title>
        <authorList>
            <person name="Gonzalez-Castillo A."/>
            <person name="Gomez-Gil B."/>
            <person name="Enciso-Ibarra K."/>
        </authorList>
    </citation>
    <scope>NUCLEOTIDE SEQUENCE [LARGE SCALE GENOMIC DNA]</scope>
    <source>
        <strain evidence="5 6">CAIM 1731</strain>
    </source>
</reference>
<feature type="DNA-binding region" description="OmpR/PhoB-type" evidence="2">
    <location>
        <begin position="4"/>
        <end position="108"/>
    </location>
</feature>
<dbReference type="Pfam" id="PF00486">
    <property type="entry name" value="Trans_reg_C"/>
    <property type="match status" value="1"/>
</dbReference>
<keyword evidence="3" id="KW-1133">Transmembrane helix</keyword>
<evidence type="ECO:0000256" key="3">
    <source>
        <dbReference type="SAM" id="Phobius"/>
    </source>
</evidence>
<comment type="caution">
    <text evidence="5">The sequence shown here is derived from an EMBL/GenBank/DDBJ whole genome shotgun (WGS) entry which is preliminary data.</text>
</comment>
<name>A0ABX3FNI4_9VIBR</name>
<dbReference type="InterPro" id="IPR016032">
    <property type="entry name" value="Sig_transdc_resp-reg_C-effctor"/>
</dbReference>